<gene>
    <name evidence="1" type="ORF">LCGC14_2151730</name>
</gene>
<reference evidence="1" key="1">
    <citation type="journal article" date="2015" name="Nature">
        <title>Complex archaea that bridge the gap between prokaryotes and eukaryotes.</title>
        <authorList>
            <person name="Spang A."/>
            <person name="Saw J.H."/>
            <person name="Jorgensen S.L."/>
            <person name="Zaremba-Niedzwiedzka K."/>
            <person name="Martijn J."/>
            <person name="Lind A.E."/>
            <person name="van Eijk R."/>
            <person name="Schleper C."/>
            <person name="Guy L."/>
            <person name="Ettema T.J."/>
        </authorList>
    </citation>
    <scope>NUCLEOTIDE SEQUENCE</scope>
</reference>
<proteinExistence type="predicted"/>
<sequence>MSLIQTYENFSLKLRTEMVWDKELFSKLFEEMKTFCVESKDSSTIDRGVAAVFWNASWWVKQQIDGIEKFNSDYYINATTNLDHLAWTLFEKQERGGNDYEPI</sequence>
<evidence type="ECO:0000313" key="1">
    <source>
        <dbReference type="EMBL" id="KKL65760.1"/>
    </source>
</evidence>
<organism evidence="1">
    <name type="scientific">marine sediment metagenome</name>
    <dbReference type="NCBI Taxonomy" id="412755"/>
    <lineage>
        <taxon>unclassified sequences</taxon>
        <taxon>metagenomes</taxon>
        <taxon>ecological metagenomes</taxon>
    </lineage>
</organism>
<dbReference type="EMBL" id="LAZR01027428">
    <property type="protein sequence ID" value="KKL65760.1"/>
    <property type="molecule type" value="Genomic_DNA"/>
</dbReference>
<name>A0A0F9G8F3_9ZZZZ</name>
<dbReference type="AlphaFoldDB" id="A0A0F9G8F3"/>
<accession>A0A0F9G8F3</accession>
<protein>
    <submittedName>
        <fullName evidence="1">Uncharacterized protein</fullName>
    </submittedName>
</protein>
<comment type="caution">
    <text evidence="1">The sequence shown here is derived from an EMBL/GenBank/DDBJ whole genome shotgun (WGS) entry which is preliminary data.</text>
</comment>